<organism evidence="3 4">
    <name type="scientific">Psychroflexus maritimus</name>
    <dbReference type="NCBI Taxonomy" id="2714865"/>
    <lineage>
        <taxon>Bacteria</taxon>
        <taxon>Pseudomonadati</taxon>
        <taxon>Bacteroidota</taxon>
        <taxon>Flavobacteriia</taxon>
        <taxon>Flavobacteriales</taxon>
        <taxon>Flavobacteriaceae</taxon>
        <taxon>Psychroflexus</taxon>
    </lineage>
</organism>
<protein>
    <submittedName>
        <fullName evidence="3">DUF349 domain-containing protein</fullName>
    </submittedName>
</protein>
<proteinExistence type="predicted"/>
<dbReference type="AlphaFoldDB" id="A0A967ACE6"/>
<keyword evidence="4" id="KW-1185">Reference proteome</keyword>
<evidence type="ECO:0000256" key="2">
    <source>
        <dbReference type="SAM" id="MobiDB-lite"/>
    </source>
</evidence>
<dbReference type="Proteomes" id="UP000643701">
    <property type="component" value="Unassembled WGS sequence"/>
</dbReference>
<evidence type="ECO:0000313" key="3">
    <source>
        <dbReference type="EMBL" id="NGZ89095.1"/>
    </source>
</evidence>
<feature type="coiled-coil region" evidence="1">
    <location>
        <begin position="578"/>
        <end position="669"/>
    </location>
</feature>
<evidence type="ECO:0000256" key="1">
    <source>
        <dbReference type="SAM" id="Coils"/>
    </source>
</evidence>
<feature type="compositionally biased region" description="Basic and acidic residues" evidence="2">
    <location>
        <begin position="1"/>
        <end position="19"/>
    </location>
</feature>
<reference evidence="3" key="1">
    <citation type="submission" date="2020-03" db="EMBL/GenBank/DDBJ databases">
        <title>Psychroflexus Maritimus sp. nov., isolate from marine sediment.</title>
        <authorList>
            <person name="Zhong Y.-L."/>
        </authorList>
    </citation>
    <scope>NUCLEOTIDE SEQUENCE</scope>
    <source>
        <strain evidence="3">C1</strain>
    </source>
</reference>
<dbReference type="EMBL" id="JAANAS010000024">
    <property type="protein sequence ID" value="NGZ89095.1"/>
    <property type="molecule type" value="Genomic_DNA"/>
</dbReference>
<dbReference type="InterPro" id="IPR007139">
    <property type="entry name" value="DUF349"/>
</dbReference>
<dbReference type="RefSeq" id="WP_166399356.1">
    <property type="nucleotide sequence ID" value="NZ_JAANAS010000024.1"/>
</dbReference>
<dbReference type="Pfam" id="PF03993">
    <property type="entry name" value="DUF349"/>
    <property type="match status" value="5"/>
</dbReference>
<accession>A0A967ACE6</accession>
<name>A0A967ACE6_9FLAO</name>
<gene>
    <name evidence="3" type="ORF">G7034_02375</name>
</gene>
<comment type="caution">
    <text evidence="3">The sequence shown here is derived from an EMBL/GenBank/DDBJ whole genome shotgun (WGS) entry which is preliminary data.</text>
</comment>
<keyword evidence="1" id="KW-0175">Coiled coil</keyword>
<feature type="compositionally biased region" description="Basic and acidic residues" evidence="2">
    <location>
        <begin position="48"/>
        <end position="81"/>
    </location>
</feature>
<sequence length="669" mass="79721">MSEQEKNLSSEEKEAKKATQDAPAKLENNTDSTETPESQKEEETETSEVTKEKSAASNEEKKDKENVVEETKEDDAQKELDDANAEDSEDQDVGRRHEIAKKDYESMSLDELVIELENLLKSEKVQAIREHVSEIKVTFDKQFNEIVEEKKENFLAEGGNIIDFHYSSPIKKKFNSIYFEYREKRDAHYSQLKKNLNQNLQARLSIIEELKNMIGSGESMGATFKQFKELQERWKNAGPVPKNEYNNVWKNYHHHVERFYDFLHLDREFRDLDFKYNLDQKLKIIERAEELAEESDINRAFRELQLLHKMWKEELGPVAKEFRDDLWDKFSEATKKIHQKRQAYFEELDQEREKNYEVKKEVVEQIKKLGNKEIKSHNDAQQRIKNIEKLREIFFSAGKAPRKVNDKIWDEFKTSVRDFNRKKNAFYKELKKEQFENLKKKQELLKIAEDNKDSDDFETTTPVMKRIQSEWKEIGHVPRKDSDKIWKRFKKACNEYFDRLHKEKNKSSDEEFNNFIAKKEFIAKIKKLEFSANKEEAVSEIKELISQWGSLGHVPNSKRYIESKFNKALNQLFNKIDIDKKDAELIKYENRLHDLDEINDNNKINKEASFLRKKVDETKDKINQFENNLQFFSTQDESNPLVKEVIDNINKLKDELEMWKEKLTKLRDL</sequence>
<evidence type="ECO:0000313" key="4">
    <source>
        <dbReference type="Proteomes" id="UP000643701"/>
    </source>
</evidence>
<feature type="region of interest" description="Disordered" evidence="2">
    <location>
        <begin position="1"/>
        <end position="96"/>
    </location>
</feature>
<feature type="compositionally biased region" description="Acidic residues" evidence="2">
    <location>
        <begin position="82"/>
        <end position="91"/>
    </location>
</feature>